<dbReference type="InterPro" id="IPR002645">
    <property type="entry name" value="STAS_dom"/>
</dbReference>
<gene>
    <name evidence="2" type="primary">rsbV_1</name>
    <name evidence="2" type="ORF">C1752_01360</name>
</gene>
<dbReference type="PROSITE" id="PS50801">
    <property type="entry name" value="STAS"/>
    <property type="match status" value="1"/>
</dbReference>
<organism evidence="2 3">
    <name type="scientific">Acaryochloris thomasi RCC1774</name>
    <dbReference type="NCBI Taxonomy" id="1764569"/>
    <lineage>
        <taxon>Bacteria</taxon>
        <taxon>Bacillati</taxon>
        <taxon>Cyanobacteriota</taxon>
        <taxon>Cyanophyceae</taxon>
        <taxon>Acaryochloridales</taxon>
        <taxon>Acaryochloridaceae</taxon>
        <taxon>Acaryochloris</taxon>
        <taxon>Acaryochloris thomasi</taxon>
    </lineage>
</organism>
<dbReference type="AlphaFoldDB" id="A0A2W1K1P4"/>
<dbReference type="SUPFAM" id="SSF52091">
    <property type="entry name" value="SpoIIaa-like"/>
    <property type="match status" value="1"/>
</dbReference>
<name>A0A2W1K1P4_9CYAN</name>
<dbReference type="Proteomes" id="UP000248857">
    <property type="component" value="Unassembled WGS sequence"/>
</dbReference>
<proteinExistence type="predicted"/>
<protein>
    <submittedName>
        <fullName evidence="2">Anti-sigma-B factor antagonist</fullName>
    </submittedName>
</protein>
<feature type="domain" description="STAS" evidence="1">
    <location>
        <begin position="1"/>
        <end position="107"/>
    </location>
</feature>
<dbReference type="Pfam" id="PF01740">
    <property type="entry name" value="STAS"/>
    <property type="match status" value="1"/>
</dbReference>
<dbReference type="OrthoDB" id="9796076at2"/>
<dbReference type="PANTHER" id="PTHR33495:SF2">
    <property type="entry name" value="ANTI-SIGMA FACTOR ANTAGONIST TM_1081-RELATED"/>
    <property type="match status" value="1"/>
</dbReference>
<dbReference type="EMBL" id="PQWO01000003">
    <property type="protein sequence ID" value="PZD74391.1"/>
    <property type="molecule type" value="Genomic_DNA"/>
</dbReference>
<dbReference type="PANTHER" id="PTHR33495">
    <property type="entry name" value="ANTI-SIGMA FACTOR ANTAGONIST TM_1081-RELATED-RELATED"/>
    <property type="match status" value="1"/>
</dbReference>
<dbReference type="InterPro" id="IPR036513">
    <property type="entry name" value="STAS_dom_sf"/>
</dbReference>
<dbReference type="GO" id="GO:0043856">
    <property type="term" value="F:anti-sigma factor antagonist activity"/>
    <property type="evidence" value="ECO:0007669"/>
    <property type="project" value="TreeGrafter"/>
</dbReference>
<evidence type="ECO:0000313" key="3">
    <source>
        <dbReference type="Proteomes" id="UP000248857"/>
    </source>
</evidence>
<dbReference type="CDD" id="cd07043">
    <property type="entry name" value="STAS_anti-anti-sigma_factors"/>
    <property type="match status" value="1"/>
</dbReference>
<sequence>MSALKIFNPTGWLGGQEANPPLLQETTAAINQGAKAILIDFTHVTFVDSMGVGILVRILKRAEKDGCHLYLCAMNSSARMIMDMIGVDQVFDIHPDRESVDRAVAERFS</sequence>
<dbReference type="Gene3D" id="3.30.750.24">
    <property type="entry name" value="STAS domain"/>
    <property type="match status" value="1"/>
</dbReference>
<evidence type="ECO:0000259" key="1">
    <source>
        <dbReference type="PROSITE" id="PS50801"/>
    </source>
</evidence>
<comment type="caution">
    <text evidence="2">The sequence shown here is derived from an EMBL/GenBank/DDBJ whole genome shotgun (WGS) entry which is preliminary data.</text>
</comment>
<accession>A0A2W1K1P4</accession>
<evidence type="ECO:0000313" key="2">
    <source>
        <dbReference type="EMBL" id="PZD74391.1"/>
    </source>
</evidence>
<reference evidence="2 3" key="1">
    <citation type="journal article" date="2018" name="Sci. Rep.">
        <title>A novel species of the marine cyanobacterium Acaryochloris with a unique pigment content and lifestyle.</title>
        <authorList>
            <person name="Partensky F."/>
            <person name="Six C."/>
            <person name="Ratin M."/>
            <person name="Garczarek L."/>
            <person name="Vaulot D."/>
            <person name="Probert I."/>
            <person name="Calteau A."/>
            <person name="Gourvil P."/>
            <person name="Marie D."/>
            <person name="Grebert T."/>
            <person name="Bouchier C."/>
            <person name="Le Panse S."/>
            <person name="Gachenot M."/>
            <person name="Rodriguez F."/>
            <person name="Garrido J.L."/>
        </authorList>
    </citation>
    <scope>NUCLEOTIDE SEQUENCE [LARGE SCALE GENOMIC DNA]</scope>
    <source>
        <strain evidence="2 3">RCC1774</strain>
    </source>
</reference>
<dbReference type="RefSeq" id="WP_110985324.1">
    <property type="nucleotide sequence ID" value="NZ_CAWNWM010000003.1"/>
</dbReference>
<keyword evidence="3" id="KW-1185">Reference proteome</keyword>